<dbReference type="InterPro" id="IPR037121">
    <property type="entry name" value="Ribosomal_bL25_C"/>
</dbReference>
<evidence type="ECO:0000256" key="2">
    <source>
        <dbReference type="ARBA" id="ARBA00022884"/>
    </source>
</evidence>
<dbReference type="EMBL" id="VSSQ01002006">
    <property type="protein sequence ID" value="MPM12665.1"/>
    <property type="molecule type" value="Genomic_DNA"/>
</dbReference>
<dbReference type="GO" id="GO:0008097">
    <property type="term" value="F:5S rRNA binding"/>
    <property type="evidence" value="ECO:0007669"/>
    <property type="project" value="InterPro"/>
</dbReference>
<gene>
    <name evidence="7" type="primary">rplY_13</name>
    <name evidence="7" type="ORF">SDC9_59019</name>
</gene>
<name>A0A644X910_9ZZZZ</name>
<dbReference type="Gene3D" id="2.170.120.20">
    <property type="entry name" value="Ribosomal protein L25, beta domain"/>
    <property type="match status" value="1"/>
</dbReference>
<dbReference type="SUPFAM" id="SSF50715">
    <property type="entry name" value="Ribosomal protein L25-like"/>
    <property type="match status" value="1"/>
</dbReference>
<dbReference type="InterPro" id="IPR020056">
    <property type="entry name" value="Rbsml_bL25/Gln-tRNA_synth_N"/>
</dbReference>
<evidence type="ECO:0000256" key="1">
    <source>
        <dbReference type="ARBA" id="ARBA00022730"/>
    </source>
</evidence>
<dbReference type="InterPro" id="IPR011035">
    <property type="entry name" value="Ribosomal_bL25/Gln-tRNA_synth"/>
</dbReference>
<evidence type="ECO:0000313" key="7">
    <source>
        <dbReference type="EMBL" id="MPM12665.1"/>
    </source>
</evidence>
<sequence length="197" mass="21249">MKSIKLSGKTREITKKSMLKAMRREGQIPCVLYGHNVENLHFSVEERELLQILNTPNSYIVELDVDGKTHKAVFHSAQYHPVTDEPLHIDFLSVTETKPVVISVPVVITGNSEGVRQGGKLILTTRKVKISAPIDKLPDDITVDISNLNIGKSIFAGDINIDGVQVITPASTIICTVKMTRAAIGAAAAAAAAAAKK</sequence>
<feature type="domain" description="Large ribosomal subunit protein bL25 beta" evidence="6">
    <location>
        <begin position="100"/>
        <end position="180"/>
    </location>
</feature>
<evidence type="ECO:0000259" key="5">
    <source>
        <dbReference type="Pfam" id="PF01386"/>
    </source>
</evidence>
<dbReference type="GO" id="GO:0003735">
    <property type="term" value="F:structural constituent of ribosome"/>
    <property type="evidence" value="ECO:0007669"/>
    <property type="project" value="InterPro"/>
</dbReference>
<dbReference type="InterPro" id="IPR029751">
    <property type="entry name" value="Ribosomal_L25_dom"/>
</dbReference>
<keyword evidence="1" id="KW-0699">rRNA-binding</keyword>
<reference evidence="7" key="1">
    <citation type="submission" date="2019-08" db="EMBL/GenBank/DDBJ databases">
        <authorList>
            <person name="Kucharzyk K."/>
            <person name="Murdoch R.W."/>
            <person name="Higgins S."/>
            <person name="Loffler F."/>
        </authorList>
    </citation>
    <scope>NUCLEOTIDE SEQUENCE</scope>
</reference>
<keyword evidence="2" id="KW-0694">RNA-binding</keyword>
<keyword evidence="3 7" id="KW-0689">Ribosomal protein</keyword>
<proteinExistence type="inferred from homology"/>
<organism evidence="7">
    <name type="scientific">bioreactor metagenome</name>
    <dbReference type="NCBI Taxonomy" id="1076179"/>
    <lineage>
        <taxon>unclassified sequences</taxon>
        <taxon>metagenomes</taxon>
        <taxon>ecological metagenomes</taxon>
    </lineage>
</organism>
<evidence type="ECO:0000256" key="4">
    <source>
        <dbReference type="ARBA" id="ARBA00023274"/>
    </source>
</evidence>
<dbReference type="PANTHER" id="PTHR33284:SF1">
    <property type="entry name" value="RIBOSOMAL PROTEIN L25_GLN-TRNA SYNTHETASE, ANTI-CODON-BINDING DOMAIN-CONTAINING PROTEIN"/>
    <property type="match status" value="1"/>
</dbReference>
<dbReference type="CDD" id="cd00495">
    <property type="entry name" value="Ribosomal_L25_TL5_CTC"/>
    <property type="match status" value="1"/>
</dbReference>
<dbReference type="AlphaFoldDB" id="A0A644X910"/>
<dbReference type="GO" id="GO:0006412">
    <property type="term" value="P:translation"/>
    <property type="evidence" value="ECO:0007669"/>
    <property type="project" value="InterPro"/>
</dbReference>
<dbReference type="InterPro" id="IPR020930">
    <property type="entry name" value="Ribosomal_uL5_bac-type"/>
</dbReference>
<accession>A0A644X910</accession>
<dbReference type="Pfam" id="PF14693">
    <property type="entry name" value="Ribosomal_TL5_C"/>
    <property type="match status" value="1"/>
</dbReference>
<dbReference type="PANTHER" id="PTHR33284">
    <property type="entry name" value="RIBOSOMAL PROTEIN L25/GLN-TRNA SYNTHETASE, ANTI-CODON-BINDING DOMAIN-CONTAINING PROTEIN"/>
    <property type="match status" value="1"/>
</dbReference>
<evidence type="ECO:0000256" key="3">
    <source>
        <dbReference type="ARBA" id="ARBA00022980"/>
    </source>
</evidence>
<dbReference type="GO" id="GO:0022625">
    <property type="term" value="C:cytosolic large ribosomal subunit"/>
    <property type="evidence" value="ECO:0007669"/>
    <property type="project" value="TreeGrafter"/>
</dbReference>
<dbReference type="Gene3D" id="2.40.240.10">
    <property type="entry name" value="Ribosomal Protein L25, Chain P"/>
    <property type="match status" value="1"/>
</dbReference>
<dbReference type="InterPro" id="IPR001021">
    <property type="entry name" value="Ribosomal_bL25_long"/>
</dbReference>
<keyword evidence="4" id="KW-0687">Ribonucleoprotein</keyword>
<feature type="domain" description="Large ribosomal subunit protein bL25 L25" evidence="5">
    <location>
        <begin position="6"/>
        <end position="91"/>
    </location>
</feature>
<evidence type="ECO:0000259" key="6">
    <source>
        <dbReference type="Pfam" id="PF14693"/>
    </source>
</evidence>
<dbReference type="InterPro" id="IPR020057">
    <property type="entry name" value="Ribosomal_bL25_b-dom"/>
</dbReference>
<dbReference type="HAMAP" id="MF_01334">
    <property type="entry name" value="Ribosomal_bL25_CTC"/>
    <property type="match status" value="1"/>
</dbReference>
<comment type="caution">
    <text evidence="7">The sequence shown here is derived from an EMBL/GenBank/DDBJ whole genome shotgun (WGS) entry which is preliminary data.</text>
</comment>
<dbReference type="NCBIfam" id="TIGR00731">
    <property type="entry name" value="bL25_bact_ctc"/>
    <property type="match status" value="1"/>
</dbReference>
<protein>
    <submittedName>
        <fullName evidence="7">50S ribosomal protein L25</fullName>
    </submittedName>
</protein>
<dbReference type="Pfam" id="PF01386">
    <property type="entry name" value="Ribosomal_L25p"/>
    <property type="match status" value="1"/>
</dbReference>